<evidence type="ECO:0000313" key="5">
    <source>
        <dbReference type="EMBL" id="NMV40776.1"/>
    </source>
</evidence>
<evidence type="ECO:0000259" key="4">
    <source>
        <dbReference type="Pfam" id="PF13649"/>
    </source>
</evidence>
<dbReference type="PANTHER" id="PTHR43464:SF19">
    <property type="entry name" value="UBIQUINONE BIOSYNTHESIS O-METHYLTRANSFERASE, MITOCHONDRIAL"/>
    <property type="match status" value="1"/>
</dbReference>
<dbReference type="InterPro" id="IPR041698">
    <property type="entry name" value="Methyltransf_25"/>
</dbReference>
<accession>A0A848P833</accession>
<evidence type="ECO:0000256" key="1">
    <source>
        <dbReference type="ARBA" id="ARBA00022603"/>
    </source>
</evidence>
<evidence type="ECO:0000256" key="2">
    <source>
        <dbReference type="ARBA" id="ARBA00022679"/>
    </source>
</evidence>
<dbReference type="Proteomes" id="UP000575469">
    <property type="component" value="Unassembled WGS sequence"/>
</dbReference>
<reference evidence="5 6" key="1">
    <citation type="submission" date="2020-04" db="EMBL/GenBank/DDBJ databases">
        <title>Ralstonia insidiosa genome sequencing and assembly.</title>
        <authorList>
            <person name="Martins R.C.R."/>
            <person name="Perdigao-Neto L.V."/>
            <person name="Levin A.S.S."/>
            <person name="Costa S.F."/>
        </authorList>
    </citation>
    <scope>NUCLEOTIDE SEQUENCE [LARGE SCALE GENOMIC DNA]</scope>
    <source>
        <strain evidence="5 6">5047</strain>
    </source>
</reference>
<dbReference type="GO" id="GO:0008168">
    <property type="term" value="F:methyltransferase activity"/>
    <property type="evidence" value="ECO:0007669"/>
    <property type="project" value="UniProtKB-KW"/>
</dbReference>
<dbReference type="Pfam" id="PF13649">
    <property type="entry name" value="Methyltransf_25"/>
    <property type="match status" value="1"/>
</dbReference>
<sequence length="288" mass="30909">MKTTSPTDVNQAALWNGHAGHAWVASQTALDQMFQPLEDQLVEAVSAQRAQHVLDVGCGTGGTTLAIARQLGANGSCLGIDISAPMLQTARERAQREAPPARFVCADAQTYAFQPAAFDMIVSRLGVMFFDDPVAAFTNLRGAARDGAALCFIAWRGPADNPFMTAAERAAAPLLPNLPPRKPGAPGQFAFADRSRVTCTLAASGWTDIDIQPVDFACTLPERELVPYLSRLGPVGLALQEADSQTRTRVIDAMRTAFEPYVHGTEVRFTAACWIARARATRVEAAHD</sequence>
<gene>
    <name evidence="5" type="ORF">HGR00_22960</name>
</gene>
<organism evidence="5 6">
    <name type="scientific">Ralstonia insidiosa</name>
    <dbReference type="NCBI Taxonomy" id="190721"/>
    <lineage>
        <taxon>Bacteria</taxon>
        <taxon>Pseudomonadati</taxon>
        <taxon>Pseudomonadota</taxon>
        <taxon>Betaproteobacteria</taxon>
        <taxon>Burkholderiales</taxon>
        <taxon>Burkholderiaceae</taxon>
        <taxon>Ralstonia</taxon>
    </lineage>
</organism>
<feature type="domain" description="Methyltransferase" evidence="4">
    <location>
        <begin position="53"/>
        <end position="145"/>
    </location>
</feature>
<comment type="caution">
    <text evidence="5">The sequence shown here is derived from an EMBL/GenBank/DDBJ whole genome shotgun (WGS) entry which is preliminary data.</text>
</comment>
<dbReference type="PANTHER" id="PTHR43464">
    <property type="entry name" value="METHYLTRANSFERASE"/>
    <property type="match status" value="1"/>
</dbReference>
<keyword evidence="3" id="KW-0949">S-adenosyl-L-methionine</keyword>
<name>A0A848P833_9RALS</name>
<keyword evidence="1 5" id="KW-0489">Methyltransferase</keyword>
<evidence type="ECO:0000313" key="6">
    <source>
        <dbReference type="Proteomes" id="UP000575469"/>
    </source>
</evidence>
<dbReference type="GO" id="GO:0032259">
    <property type="term" value="P:methylation"/>
    <property type="evidence" value="ECO:0007669"/>
    <property type="project" value="UniProtKB-KW"/>
</dbReference>
<dbReference type="AlphaFoldDB" id="A0A848P833"/>
<dbReference type="EMBL" id="JABBZM010000025">
    <property type="protein sequence ID" value="NMV40776.1"/>
    <property type="molecule type" value="Genomic_DNA"/>
</dbReference>
<dbReference type="RefSeq" id="WP_169341344.1">
    <property type="nucleotide sequence ID" value="NZ_JABBZM010000025.1"/>
</dbReference>
<dbReference type="InterPro" id="IPR029063">
    <property type="entry name" value="SAM-dependent_MTases_sf"/>
</dbReference>
<dbReference type="Gene3D" id="3.40.50.150">
    <property type="entry name" value="Vaccinia Virus protein VP39"/>
    <property type="match status" value="1"/>
</dbReference>
<keyword evidence="2 5" id="KW-0808">Transferase</keyword>
<protein>
    <submittedName>
        <fullName evidence="5">Methyltransferase domain-containing protein</fullName>
    </submittedName>
</protein>
<dbReference type="CDD" id="cd02440">
    <property type="entry name" value="AdoMet_MTases"/>
    <property type="match status" value="1"/>
</dbReference>
<dbReference type="SUPFAM" id="SSF53335">
    <property type="entry name" value="S-adenosyl-L-methionine-dependent methyltransferases"/>
    <property type="match status" value="1"/>
</dbReference>
<evidence type="ECO:0000256" key="3">
    <source>
        <dbReference type="ARBA" id="ARBA00022691"/>
    </source>
</evidence>
<proteinExistence type="predicted"/>